<comment type="similarity">
    <text evidence="1">Belongs to the ATP-dependent AMP-binding enzyme family.</text>
</comment>
<keyword evidence="2" id="KW-0436">Ligase</keyword>
<reference evidence="5" key="1">
    <citation type="journal article" date="2022" name="G3 (Bethesda)">
        <title>High quality genome of the basidiomycete yeast Dioszegia hungarica PDD-24b-2 isolated from cloud water.</title>
        <authorList>
            <person name="Jarrige D."/>
            <person name="Haridas S."/>
            <person name="Bleykasten-Grosshans C."/>
            <person name="Joly M."/>
            <person name="Nadalig T."/>
            <person name="Sancelme M."/>
            <person name="Vuilleumier S."/>
            <person name="Grigoriev I.V."/>
            <person name="Amato P."/>
            <person name="Bringel F."/>
        </authorList>
    </citation>
    <scope>NUCLEOTIDE SEQUENCE</scope>
    <source>
        <strain evidence="5">PDD-24b-2</strain>
    </source>
</reference>
<dbReference type="Proteomes" id="UP001164286">
    <property type="component" value="Unassembled WGS sequence"/>
</dbReference>
<organism evidence="5 6">
    <name type="scientific">Dioszegia hungarica</name>
    <dbReference type="NCBI Taxonomy" id="4972"/>
    <lineage>
        <taxon>Eukaryota</taxon>
        <taxon>Fungi</taxon>
        <taxon>Dikarya</taxon>
        <taxon>Basidiomycota</taxon>
        <taxon>Agaricomycotina</taxon>
        <taxon>Tremellomycetes</taxon>
        <taxon>Tremellales</taxon>
        <taxon>Bulleribasidiaceae</taxon>
        <taxon>Dioszegia</taxon>
    </lineage>
</organism>
<dbReference type="PANTHER" id="PTHR24096">
    <property type="entry name" value="LONG-CHAIN-FATTY-ACID--COA LIGASE"/>
    <property type="match status" value="1"/>
</dbReference>
<dbReference type="Gene3D" id="3.40.50.12780">
    <property type="entry name" value="N-terminal domain of ligase-like"/>
    <property type="match status" value="1"/>
</dbReference>
<dbReference type="InterPro" id="IPR020845">
    <property type="entry name" value="AMP-binding_CS"/>
</dbReference>
<protein>
    <submittedName>
        <fullName evidence="5">AMP binding protein</fullName>
    </submittedName>
</protein>
<feature type="domain" description="AMP-dependent synthetase/ligase" evidence="3">
    <location>
        <begin position="37"/>
        <end position="390"/>
    </location>
</feature>
<dbReference type="EMBL" id="JAKWFO010000006">
    <property type="protein sequence ID" value="KAI9634720.1"/>
    <property type="molecule type" value="Genomic_DNA"/>
</dbReference>
<dbReference type="GO" id="GO:0016405">
    <property type="term" value="F:CoA-ligase activity"/>
    <property type="evidence" value="ECO:0007669"/>
    <property type="project" value="TreeGrafter"/>
</dbReference>
<dbReference type="CDD" id="cd05911">
    <property type="entry name" value="Firefly_Luc_like"/>
    <property type="match status" value="1"/>
</dbReference>
<name>A0AA38H5T4_9TREE</name>
<comment type="caution">
    <text evidence="5">The sequence shown here is derived from an EMBL/GenBank/DDBJ whole genome shotgun (WGS) entry which is preliminary data.</text>
</comment>
<evidence type="ECO:0000313" key="6">
    <source>
        <dbReference type="Proteomes" id="UP001164286"/>
    </source>
</evidence>
<dbReference type="PROSITE" id="PS00455">
    <property type="entry name" value="AMP_BINDING"/>
    <property type="match status" value="1"/>
</dbReference>
<accession>A0AA38H5T4</accession>
<proteinExistence type="inferred from homology"/>
<dbReference type="InterPro" id="IPR045851">
    <property type="entry name" value="AMP-bd_C_sf"/>
</dbReference>
<dbReference type="InterPro" id="IPR000873">
    <property type="entry name" value="AMP-dep_synth/lig_dom"/>
</dbReference>
<dbReference type="Gene3D" id="3.30.300.30">
    <property type="match status" value="1"/>
</dbReference>
<evidence type="ECO:0000313" key="5">
    <source>
        <dbReference type="EMBL" id="KAI9634720.1"/>
    </source>
</evidence>
<dbReference type="Pfam" id="PF13193">
    <property type="entry name" value="AMP-binding_C"/>
    <property type="match status" value="1"/>
</dbReference>
<evidence type="ECO:0000259" key="3">
    <source>
        <dbReference type="Pfam" id="PF00501"/>
    </source>
</evidence>
<evidence type="ECO:0000256" key="2">
    <source>
        <dbReference type="ARBA" id="ARBA00022598"/>
    </source>
</evidence>
<keyword evidence="6" id="KW-1185">Reference proteome</keyword>
<dbReference type="SUPFAM" id="SSF56801">
    <property type="entry name" value="Acetyl-CoA synthetase-like"/>
    <property type="match status" value="1"/>
</dbReference>
<dbReference type="GeneID" id="77728098"/>
<feature type="domain" description="AMP-binding enzyme C-terminal" evidence="4">
    <location>
        <begin position="441"/>
        <end position="521"/>
    </location>
</feature>
<dbReference type="PANTHER" id="PTHR24096:SF149">
    <property type="entry name" value="AMP-BINDING DOMAIN-CONTAINING PROTEIN-RELATED"/>
    <property type="match status" value="1"/>
</dbReference>
<evidence type="ECO:0000259" key="4">
    <source>
        <dbReference type="Pfam" id="PF13193"/>
    </source>
</evidence>
<dbReference type="RefSeq" id="XP_052944497.1">
    <property type="nucleotide sequence ID" value="XM_053088893.1"/>
</dbReference>
<sequence length="538" mass="58698">MSRILESIHPPPFLPKCSIFDYLFGDHQCYPTPDPKGIAFIDGLSGKKVQRQQVAHQARQLAAGIRSLGVKQGDVMLIFGMNSYEWINALLGGQAAGVVVSPASYAYSPPELLHQINDSTASLIFVGPLLLDTLLKALALPDAPKIPPSRIVLLSDTSTAGYKSIYDLWQAPLTPEPYAESSTAYLCYSSGTTGRAKGVETSHHNITSEIQALNTVYEPLADKDVVLGILPFSHIYGLSVVLHQPLTRGVPVVILPRFEEISVLSAIEKYKITWGLVVPPVLIVLIHSKNVGNKLKSLRGLMSGAAPLGRELTATFEKKFPWIKVTQGYGLTETSPVTHVMTLDESRTHSGQVGRLMPTFQARLVDAESGKDAERGELWLRGPCVMKGYWRNAEATSNTFAEGGWFKTGDVAVVAEDGYFAIVDRVKELIKYKGFQVPPAELEALLLSNDQVADAAVIGIWSKDQATELPRAYIVPATKPADAAAFRKEIAKWVEGKVAHYKNLRGGVVLIDAIPKSPSGKILRKDLRLLAKEEKAKL</sequence>
<dbReference type="AlphaFoldDB" id="A0AA38H5T4"/>
<gene>
    <name evidence="5" type="ORF">MKK02DRAFT_34284</name>
</gene>
<dbReference type="InterPro" id="IPR025110">
    <property type="entry name" value="AMP-bd_C"/>
</dbReference>
<dbReference type="InterPro" id="IPR042099">
    <property type="entry name" value="ANL_N_sf"/>
</dbReference>
<dbReference type="Pfam" id="PF00501">
    <property type="entry name" value="AMP-binding"/>
    <property type="match status" value="1"/>
</dbReference>
<evidence type="ECO:0000256" key="1">
    <source>
        <dbReference type="ARBA" id="ARBA00006432"/>
    </source>
</evidence>